<dbReference type="InterPro" id="IPR051316">
    <property type="entry name" value="Zinc-reg_GTPase_activator"/>
</dbReference>
<dbReference type="PANTHER" id="PTHR13748">
    <property type="entry name" value="COBW-RELATED"/>
    <property type="match status" value="1"/>
</dbReference>
<dbReference type="OrthoDB" id="9808822at2"/>
<evidence type="ECO:0000256" key="3">
    <source>
        <dbReference type="ARBA" id="ARBA00023186"/>
    </source>
</evidence>
<evidence type="ECO:0000256" key="2">
    <source>
        <dbReference type="ARBA" id="ARBA00022801"/>
    </source>
</evidence>
<dbReference type="RefSeq" id="WP_094251383.1">
    <property type="nucleotide sequence ID" value="NZ_JBHLXL010000001.1"/>
</dbReference>
<evidence type="ECO:0000259" key="6">
    <source>
        <dbReference type="Pfam" id="PF02492"/>
    </source>
</evidence>
<dbReference type="Pfam" id="PF07683">
    <property type="entry name" value="CobW_C"/>
    <property type="match status" value="1"/>
</dbReference>
<keyword evidence="1" id="KW-0547">Nucleotide-binding</keyword>
<feature type="domain" description="CobW C-terminal" evidence="7">
    <location>
        <begin position="226"/>
        <end position="306"/>
    </location>
</feature>
<sequence>MLNEKLPVYVLTGFLGSGKTTALLHILKNCKKRGLRPGILLNELGSVNVETHLFENEKLVEVLDGCVCCTVKEDFKKELGYFLKSENKVDLLFIEGTGVADPGEIVDAVASPELFDYFEVCSVISVVDASRYLEYNSMFSSSKEIRKMLSGQIENSTLILLNKTDGISAPKKEKILKKLKKQTEGRIEMIDTQFGAADIDLLLKQRMEFVQTKQYTSEHHTVNHTFQAVKITDPELLNGKELERKLSQVSDSLIRAKGIITIDNERYHFQYASGSLSLQPYQNNVSDCIILIGYKLPVDQIKALFNRSN</sequence>
<proteinExistence type="inferred from homology"/>
<evidence type="ECO:0000313" key="9">
    <source>
        <dbReference type="Proteomes" id="UP000215059"/>
    </source>
</evidence>
<comment type="caution">
    <text evidence="8">The sequence shown here is derived from an EMBL/GenBank/DDBJ whole genome shotgun (WGS) entry which is preliminary data.</text>
</comment>
<comment type="catalytic activity">
    <reaction evidence="5">
        <text>GTP + H2O = GDP + phosphate + H(+)</text>
        <dbReference type="Rhea" id="RHEA:19669"/>
        <dbReference type="ChEBI" id="CHEBI:15377"/>
        <dbReference type="ChEBI" id="CHEBI:15378"/>
        <dbReference type="ChEBI" id="CHEBI:37565"/>
        <dbReference type="ChEBI" id="CHEBI:43474"/>
        <dbReference type="ChEBI" id="CHEBI:58189"/>
    </reaction>
    <physiologicalReaction direction="left-to-right" evidence="5">
        <dbReference type="Rhea" id="RHEA:19670"/>
    </physiologicalReaction>
</comment>
<protein>
    <recommendedName>
        <fullName evidence="10">CobW C-terminal domain-containing protein</fullName>
    </recommendedName>
</protein>
<reference evidence="8 9" key="1">
    <citation type="submission" date="2017-07" db="EMBL/GenBank/DDBJ databases">
        <title>Fictibacillus sp. nov. GDSW-R2A3 Genome sequencing and assembly.</title>
        <authorList>
            <person name="Mayilraj S."/>
        </authorList>
    </citation>
    <scope>NUCLEOTIDE SEQUENCE [LARGE SCALE GENOMIC DNA]</scope>
    <source>
        <strain evidence="8 9">GDSW-R2A3</strain>
    </source>
</reference>
<dbReference type="InterPro" id="IPR036627">
    <property type="entry name" value="CobW-likC_sf"/>
</dbReference>
<comment type="similarity">
    <text evidence="4">Belongs to the SIMIBI class G3E GTPase family. ZNG1 subfamily.</text>
</comment>
<dbReference type="Gene3D" id="3.30.1220.10">
    <property type="entry name" value="CobW-like, C-terminal domain"/>
    <property type="match status" value="1"/>
</dbReference>
<dbReference type="InterPro" id="IPR027417">
    <property type="entry name" value="P-loop_NTPase"/>
</dbReference>
<gene>
    <name evidence="8" type="ORF">CGZ90_05910</name>
</gene>
<evidence type="ECO:0008006" key="10">
    <source>
        <dbReference type="Google" id="ProtNLM"/>
    </source>
</evidence>
<dbReference type="SUPFAM" id="SSF90002">
    <property type="entry name" value="Hypothetical protein YjiA, C-terminal domain"/>
    <property type="match status" value="1"/>
</dbReference>
<organism evidence="8 9">
    <name type="scientific">Fictibacillus aquaticus</name>
    <dbReference type="NCBI Taxonomy" id="2021314"/>
    <lineage>
        <taxon>Bacteria</taxon>
        <taxon>Bacillati</taxon>
        <taxon>Bacillota</taxon>
        <taxon>Bacilli</taxon>
        <taxon>Bacillales</taxon>
        <taxon>Fictibacillaceae</taxon>
        <taxon>Fictibacillus</taxon>
    </lineage>
</organism>
<evidence type="ECO:0000256" key="1">
    <source>
        <dbReference type="ARBA" id="ARBA00022741"/>
    </source>
</evidence>
<name>A0A235FDY0_9BACL</name>
<accession>A0A235FDY0</accession>
<dbReference type="EMBL" id="NOII01000001">
    <property type="protein sequence ID" value="OYD59422.1"/>
    <property type="molecule type" value="Genomic_DNA"/>
</dbReference>
<dbReference type="Proteomes" id="UP000215059">
    <property type="component" value="Unassembled WGS sequence"/>
</dbReference>
<evidence type="ECO:0000256" key="4">
    <source>
        <dbReference type="ARBA" id="ARBA00034320"/>
    </source>
</evidence>
<evidence type="ECO:0000256" key="5">
    <source>
        <dbReference type="ARBA" id="ARBA00049117"/>
    </source>
</evidence>
<dbReference type="InterPro" id="IPR011629">
    <property type="entry name" value="CobW-like_C"/>
</dbReference>
<keyword evidence="9" id="KW-1185">Reference proteome</keyword>
<dbReference type="Pfam" id="PF02492">
    <property type="entry name" value="cobW"/>
    <property type="match status" value="1"/>
</dbReference>
<keyword evidence="3" id="KW-0143">Chaperone</keyword>
<evidence type="ECO:0000259" key="7">
    <source>
        <dbReference type="Pfam" id="PF07683"/>
    </source>
</evidence>
<dbReference type="PANTHER" id="PTHR13748:SF62">
    <property type="entry name" value="COBW DOMAIN-CONTAINING PROTEIN"/>
    <property type="match status" value="1"/>
</dbReference>
<feature type="domain" description="CobW/HypB/UreG nucleotide-binding" evidence="6">
    <location>
        <begin position="7"/>
        <end position="186"/>
    </location>
</feature>
<dbReference type="GO" id="GO:0005737">
    <property type="term" value="C:cytoplasm"/>
    <property type="evidence" value="ECO:0007669"/>
    <property type="project" value="TreeGrafter"/>
</dbReference>
<dbReference type="CDD" id="cd03112">
    <property type="entry name" value="CobW-like"/>
    <property type="match status" value="1"/>
</dbReference>
<dbReference type="AlphaFoldDB" id="A0A235FDY0"/>
<dbReference type="SUPFAM" id="SSF52540">
    <property type="entry name" value="P-loop containing nucleoside triphosphate hydrolases"/>
    <property type="match status" value="1"/>
</dbReference>
<dbReference type="Gene3D" id="3.40.50.300">
    <property type="entry name" value="P-loop containing nucleotide triphosphate hydrolases"/>
    <property type="match status" value="1"/>
</dbReference>
<dbReference type="InterPro" id="IPR003495">
    <property type="entry name" value="CobW/HypB/UreG_nucleotide-bd"/>
</dbReference>
<dbReference type="GO" id="GO:0000166">
    <property type="term" value="F:nucleotide binding"/>
    <property type="evidence" value="ECO:0007669"/>
    <property type="project" value="UniProtKB-KW"/>
</dbReference>
<keyword evidence="2" id="KW-0378">Hydrolase</keyword>
<dbReference type="GO" id="GO:0016787">
    <property type="term" value="F:hydrolase activity"/>
    <property type="evidence" value="ECO:0007669"/>
    <property type="project" value="UniProtKB-KW"/>
</dbReference>
<evidence type="ECO:0000313" key="8">
    <source>
        <dbReference type="EMBL" id="OYD59422.1"/>
    </source>
</evidence>